<organism evidence="2 3">
    <name type="scientific">Aspergillus ibericus CBS 121593</name>
    <dbReference type="NCBI Taxonomy" id="1448316"/>
    <lineage>
        <taxon>Eukaryota</taxon>
        <taxon>Fungi</taxon>
        <taxon>Dikarya</taxon>
        <taxon>Ascomycota</taxon>
        <taxon>Pezizomycotina</taxon>
        <taxon>Eurotiomycetes</taxon>
        <taxon>Eurotiomycetidae</taxon>
        <taxon>Eurotiales</taxon>
        <taxon>Aspergillaceae</taxon>
        <taxon>Aspergillus</taxon>
        <taxon>Aspergillus subgen. Circumdati</taxon>
    </lineage>
</organism>
<evidence type="ECO:0000256" key="1">
    <source>
        <dbReference type="SAM" id="SignalP"/>
    </source>
</evidence>
<keyword evidence="2" id="KW-0808">Transferase</keyword>
<name>A0A395HAB5_9EURO</name>
<dbReference type="Pfam" id="PF14269">
    <property type="entry name" value="Arylsulfotran_2"/>
    <property type="match status" value="1"/>
</dbReference>
<gene>
    <name evidence="2" type="ORF">BO80DRAFT_482880</name>
</gene>
<reference evidence="2 3" key="1">
    <citation type="submission" date="2018-02" db="EMBL/GenBank/DDBJ databases">
        <title>The genomes of Aspergillus section Nigri reveals drivers in fungal speciation.</title>
        <authorList>
            <consortium name="DOE Joint Genome Institute"/>
            <person name="Vesth T.C."/>
            <person name="Nybo J."/>
            <person name="Theobald S."/>
            <person name="Brandl J."/>
            <person name="Frisvad J.C."/>
            <person name="Nielsen K.F."/>
            <person name="Lyhne E.K."/>
            <person name="Kogle M.E."/>
            <person name="Kuo A."/>
            <person name="Riley R."/>
            <person name="Clum A."/>
            <person name="Nolan M."/>
            <person name="Lipzen A."/>
            <person name="Salamov A."/>
            <person name="Henrissat B."/>
            <person name="Wiebenga A."/>
            <person name="De vries R.P."/>
            <person name="Grigoriev I.V."/>
            <person name="Mortensen U.H."/>
            <person name="Andersen M.R."/>
            <person name="Baker S.E."/>
        </authorList>
    </citation>
    <scope>NUCLEOTIDE SEQUENCE [LARGE SCALE GENOMIC DNA]</scope>
    <source>
        <strain evidence="2 3">CBS 121593</strain>
    </source>
</reference>
<proteinExistence type="predicted"/>
<sequence length="493" mass="54170">MAPLRQYLLLAASLPFALADGQYRSRPDLAPPKLNITVPAPGANGTEYVFLAPYGGSIQQAGAYIYRKDGDLVWSGIGYYNGFVGNFHLTTYHNETVLQGFQGTIDTSHGEGFGQHVILNQNYEHVVSAKTGNHRIPSIHEFNVINGKTALVEIYLPTVANLSAYGGNASQKWIGNGLFQEFDIETGDLIFEWNSLDHVDPADSLVPLNSSTTESGLTATTTWDYIHLNSVDKDREGNYLLSSRHFSTIFKINGTDGSIIWQLGGHHSTFTYNFTFGFQHHARWHYQSPTTEIISFFDNSGNGEITFNNVSRALIVQLDHVANTATILRKATAPYNIQAASQGNAQLLPNEHIFVNWGSAGAISEFDANNQVIYHAFLENSVSYRGFLGNWTGTPYEVPAITAYVEGSGAVRLYVSWNGDTETKGWRFYGTGVGNGTRYLGAVERRSFETELVWSGQGVTSAGGRFYAEAVGVEGRVLARTHSVQATEYIAVD</sequence>
<keyword evidence="1" id="KW-0732">Signal</keyword>
<feature type="chain" id="PRO_5017422801" evidence="1">
    <location>
        <begin position="20"/>
        <end position="493"/>
    </location>
</feature>
<protein>
    <submittedName>
        <fullName evidence="2">Arylsulfotransferase</fullName>
    </submittedName>
</protein>
<dbReference type="OrthoDB" id="5427350at2759"/>
<evidence type="ECO:0000313" key="2">
    <source>
        <dbReference type="EMBL" id="RAL04529.1"/>
    </source>
</evidence>
<accession>A0A395HAB5</accession>
<dbReference type="PANTHER" id="PTHR35340">
    <property type="entry name" value="PQQ ENZYME REPEAT PROTEIN-RELATED"/>
    <property type="match status" value="1"/>
</dbReference>
<dbReference type="InterPro" id="IPR039535">
    <property type="entry name" value="ASST-like"/>
</dbReference>
<dbReference type="Proteomes" id="UP000249402">
    <property type="component" value="Unassembled WGS sequence"/>
</dbReference>
<dbReference type="GeneID" id="37228285"/>
<dbReference type="EMBL" id="KZ824423">
    <property type="protein sequence ID" value="RAL04529.1"/>
    <property type="molecule type" value="Genomic_DNA"/>
</dbReference>
<dbReference type="GO" id="GO:0016740">
    <property type="term" value="F:transferase activity"/>
    <property type="evidence" value="ECO:0007669"/>
    <property type="project" value="UniProtKB-KW"/>
</dbReference>
<dbReference type="AlphaFoldDB" id="A0A395HAB5"/>
<evidence type="ECO:0000313" key="3">
    <source>
        <dbReference type="Proteomes" id="UP000249402"/>
    </source>
</evidence>
<feature type="signal peptide" evidence="1">
    <location>
        <begin position="1"/>
        <end position="19"/>
    </location>
</feature>
<dbReference type="PANTHER" id="PTHR35340:SF9">
    <property type="entry name" value="ASST-DOMAIN-CONTAINING PROTEIN"/>
    <property type="match status" value="1"/>
</dbReference>
<dbReference type="InterPro" id="IPR053143">
    <property type="entry name" value="Arylsulfate_ST"/>
</dbReference>
<dbReference type="VEuPathDB" id="FungiDB:BO80DRAFT_482880"/>
<keyword evidence="3" id="KW-1185">Reference proteome</keyword>
<dbReference type="RefSeq" id="XP_025578856.1">
    <property type="nucleotide sequence ID" value="XM_025723420.1"/>
</dbReference>